<dbReference type="KEGG" id="mpd:MCP_0918"/>
<proteinExistence type="inferred from homology"/>
<dbReference type="InterPro" id="IPR036895">
    <property type="entry name" value="Uracil-DNA_glycosylase-like_sf"/>
</dbReference>
<dbReference type="GO" id="GO:0046872">
    <property type="term" value="F:metal ion binding"/>
    <property type="evidence" value="ECO:0007669"/>
    <property type="project" value="UniProtKB-KW"/>
</dbReference>
<keyword evidence="6" id="KW-0479">Metal-binding</keyword>
<dbReference type="CDD" id="cd10030">
    <property type="entry name" value="UDG-F4_TTUDGA_SPO1dp_like"/>
    <property type="match status" value="1"/>
</dbReference>
<dbReference type="Pfam" id="PF03167">
    <property type="entry name" value="UDG"/>
    <property type="match status" value="1"/>
</dbReference>
<evidence type="ECO:0000313" key="13">
    <source>
        <dbReference type="EMBL" id="BAI60990.1"/>
    </source>
</evidence>
<feature type="domain" description="Uracil-DNA glycosylase-like" evidence="12">
    <location>
        <begin position="28"/>
        <end position="174"/>
    </location>
</feature>
<evidence type="ECO:0000256" key="3">
    <source>
        <dbReference type="ARBA" id="ARBA00012030"/>
    </source>
</evidence>
<dbReference type="GO" id="GO:0006281">
    <property type="term" value="P:DNA repair"/>
    <property type="evidence" value="ECO:0007669"/>
    <property type="project" value="UniProtKB-KW"/>
</dbReference>
<evidence type="ECO:0000256" key="2">
    <source>
        <dbReference type="ARBA" id="ARBA00006521"/>
    </source>
</evidence>
<dbReference type="GO" id="GO:0004844">
    <property type="term" value="F:uracil DNA N-glycosylase activity"/>
    <property type="evidence" value="ECO:0007669"/>
    <property type="project" value="UniProtKB-EC"/>
</dbReference>
<dbReference type="InterPro" id="IPR005122">
    <property type="entry name" value="Uracil-DNA_glycosylase-like"/>
</dbReference>
<evidence type="ECO:0000256" key="10">
    <source>
        <dbReference type="ARBA" id="ARBA00023014"/>
    </source>
</evidence>
<evidence type="ECO:0000256" key="5">
    <source>
        <dbReference type="ARBA" id="ARBA00022485"/>
    </source>
</evidence>
<reference evidence="13 14" key="1">
    <citation type="journal article" date="2007" name="Appl. Environ. Microbiol.">
        <title>Isolation of key methanogens for global methane emission from rice paddy fields: a novel isolate affiliated with the clone cluster rice cluster I.</title>
        <authorList>
            <person name="Sakai S."/>
            <person name="Imachi H."/>
            <person name="Sekiguchi Y."/>
            <person name="Ohashi A."/>
            <person name="Harada H."/>
            <person name="Kamagata Y."/>
        </authorList>
    </citation>
    <scope>NUCLEOTIDE SEQUENCE [LARGE SCALE GENOMIC DNA]</scope>
    <source>
        <strain evidence="14">DSM 17711 / JCM 13418 / NBRC 101707 / SANAE</strain>
    </source>
</reference>
<dbReference type="InterPro" id="IPR051536">
    <property type="entry name" value="UDG_Type-4/5"/>
</dbReference>
<keyword evidence="7" id="KW-0227">DNA damage</keyword>
<dbReference type="SMART" id="SM00987">
    <property type="entry name" value="UreE_C"/>
    <property type="match status" value="1"/>
</dbReference>
<dbReference type="eggNOG" id="arCOG00905">
    <property type="taxonomic scope" value="Archaea"/>
</dbReference>
<accession>D1YX18</accession>
<evidence type="ECO:0000259" key="12">
    <source>
        <dbReference type="SMART" id="SM00986"/>
    </source>
</evidence>
<dbReference type="InterPro" id="IPR005273">
    <property type="entry name" value="Ura-DNA_glyco_family4"/>
</dbReference>
<dbReference type="STRING" id="304371.MCP_0918"/>
<dbReference type="PANTHER" id="PTHR33693:SF1">
    <property type="entry name" value="TYPE-4 URACIL-DNA GLYCOSYLASE"/>
    <property type="match status" value="1"/>
</dbReference>
<comment type="catalytic activity">
    <reaction evidence="1">
        <text>Hydrolyzes single-stranded DNA or mismatched double-stranded DNA and polynucleotides, releasing free uracil.</text>
        <dbReference type="EC" id="3.2.2.27"/>
    </reaction>
</comment>
<dbReference type="AlphaFoldDB" id="D1YX18"/>
<keyword evidence="10" id="KW-0411">Iron-sulfur</keyword>
<keyword evidence="5" id="KW-0004">4Fe-4S</keyword>
<comment type="similarity">
    <text evidence="2">Belongs to the uracil-DNA glycosylase (UDG) superfamily. Type 4 (UDGa) family.</text>
</comment>
<sequence length="182" mass="20277">MVQILNKIDDVLHCPRCDLKLSRTNVVVGSGPINAKIMLIGEAPGKNEDKQGQPFVGAAGRNLNELLEEAGIDRKDVYITNIVKCRPPENRPPFDYEVEACHPYLQKQIEVIGPKGIVLLGKTAAETMLGRKVEMGKEHGTVVEKDGHRYLITYHPAAMIYKRTLKDTLVEDYKKISALLAE</sequence>
<evidence type="ECO:0000256" key="1">
    <source>
        <dbReference type="ARBA" id="ARBA00001400"/>
    </source>
</evidence>
<organism evidence="13 14">
    <name type="scientific">Methanocella paludicola (strain DSM 17711 / JCM 13418 / NBRC 101707 / SANAE)</name>
    <dbReference type="NCBI Taxonomy" id="304371"/>
    <lineage>
        <taxon>Archaea</taxon>
        <taxon>Methanobacteriati</taxon>
        <taxon>Methanobacteriota</taxon>
        <taxon>Stenosarchaea group</taxon>
        <taxon>Methanomicrobia</taxon>
        <taxon>Methanocellales</taxon>
        <taxon>Methanocellaceae</taxon>
        <taxon>Methanocella</taxon>
    </lineage>
</organism>
<dbReference type="SUPFAM" id="SSF52141">
    <property type="entry name" value="Uracil-DNA glycosylase-like"/>
    <property type="match status" value="1"/>
</dbReference>
<dbReference type="GO" id="GO:0051539">
    <property type="term" value="F:4 iron, 4 sulfur cluster binding"/>
    <property type="evidence" value="ECO:0007669"/>
    <property type="project" value="UniProtKB-KW"/>
</dbReference>
<keyword evidence="9" id="KW-0408">Iron</keyword>
<keyword evidence="14" id="KW-1185">Reference proteome</keyword>
<dbReference type="InParanoid" id="D1YX18"/>
<reference evidence="14" key="3">
    <citation type="journal article" date="2011" name="PLoS ONE">
        <title>Genome sequence of a mesophilic hydrogenotrophic methanogen Methanocella paludicola, the first cultivated representative of the order Methanocellales.</title>
        <authorList>
            <person name="Sakai S."/>
            <person name="Takaki Y."/>
            <person name="Shimamura S."/>
            <person name="Sekine M."/>
            <person name="Tajima T."/>
            <person name="Kosugi H."/>
            <person name="Ichikawa N."/>
            <person name="Tasumi E."/>
            <person name="Hiraki A.T."/>
            <person name="Shimizu A."/>
            <person name="Kato Y."/>
            <person name="Nishiko R."/>
            <person name="Mori K."/>
            <person name="Fujita N."/>
            <person name="Imachi H."/>
            <person name="Takai K."/>
        </authorList>
    </citation>
    <scope>NUCLEOTIDE SEQUENCE [LARGE SCALE GENOMIC DNA]</scope>
    <source>
        <strain evidence="14">DSM 17711 / JCM 13418 / NBRC 101707 / SANAE</strain>
    </source>
</reference>
<reference evidence="13 14" key="2">
    <citation type="journal article" date="2008" name="Int. J. Syst. Evol. Microbiol.">
        <title>Methanocella paludicola gen. nov., sp. nov., a methane-producing archaeon, the first isolate of the lineage 'Rice Cluster I', and proposal of the new archaeal order Methanocellales ord. nov.</title>
        <authorList>
            <person name="Sakai S."/>
            <person name="Imachi H."/>
            <person name="Hanada S."/>
            <person name="Ohashi A."/>
            <person name="Harada H."/>
            <person name="Kamagata Y."/>
        </authorList>
    </citation>
    <scope>NUCLEOTIDE SEQUENCE [LARGE SCALE GENOMIC DNA]</scope>
    <source>
        <strain evidence="14">DSM 17711 / JCM 13418 / NBRC 101707 / SANAE</strain>
    </source>
</reference>
<evidence type="ECO:0000256" key="8">
    <source>
        <dbReference type="ARBA" id="ARBA00022801"/>
    </source>
</evidence>
<dbReference type="Proteomes" id="UP000001882">
    <property type="component" value="Chromosome"/>
</dbReference>
<dbReference type="PANTHER" id="PTHR33693">
    <property type="entry name" value="TYPE-5 URACIL-DNA GLYCOSYLASE"/>
    <property type="match status" value="1"/>
</dbReference>
<evidence type="ECO:0000256" key="6">
    <source>
        <dbReference type="ARBA" id="ARBA00022723"/>
    </source>
</evidence>
<dbReference type="NCBIfam" id="TIGR00758">
    <property type="entry name" value="UDG_fam4"/>
    <property type="match status" value="1"/>
</dbReference>
<evidence type="ECO:0000256" key="7">
    <source>
        <dbReference type="ARBA" id="ARBA00022763"/>
    </source>
</evidence>
<dbReference type="PATRIC" id="fig|304371.9.peg.947"/>
<dbReference type="SMART" id="SM00986">
    <property type="entry name" value="UDG"/>
    <property type="match status" value="1"/>
</dbReference>
<evidence type="ECO:0000256" key="11">
    <source>
        <dbReference type="ARBA" id="ARBA00023204"/>
    </source>
</evidence>
<gene>
    <name evidence="13" type="ordered locus">MCP_0918</name>
</gene>
<dbReference type="Gene3D" id="3.40.470.10">
    <property type="entry name" value="Uracil-DNA glycosylase-like domain"/>
    <property type="match status" value="1"/>
</dbReference>
<keyword evidence="11" id="KW-0234">DNA repair</keyword>
<protein>
    <recommendedName>
        <fullName evidence="4">Type-4 uracil-DNA glycosylase</fullName>
        <ecNumber evidence="3">3.2.2.27</ecNumber>
    </recommendedName>
</protein>
<evidence type="ECO:0000256" key="4">
    <source>
        <dbReference type="ARBA" id="ARBA00019403"/>
    </source>
</evidence>
<evidence type="ECO:0000256" key="9">
    <source>
        <dbReference type="ARBA" id="ARBA00023004"/>
    </source>
</evidence>
<dbReference type="EC" id="3.2.2.27" evidence="3"/>
<name>D1YX18_METPS</name>
<dbReference type="EMBL" id="AP011532">
    <property type="protein sequence ID" value="BAI60990.1"/>
    <property type="molecule type" value="Genomic_DNA"/>
</dbReference>
<evidence type="ECO:0000313" key="14">
    <source>
        <dbReference type="Proteomes" id="UP000001882"/>
    </source>
</evidence>
<keyword evidence="8" id="KW-0378">Hydrolase</keyword>